<reference evidence="11" key="1">
    <citation type="submission" date="2016-01" db="EMBL/GenBank/DDBJ databases">
        <authorList>
            <person name="Mitreva M."/>
            <person name="Pepin K.H."/>
            <person name="Mihindukulasuriya K.A."/>
            <person name="Fulton R."/>
            <person name="Fronick C."/>
            <person name="O'Laughlin M."/>
            <person name="Miner T."/>
            <person name="Herter B."/>
            <person name="Rosa B.A."/>
            <person name="Cordes M."/>
            <person name="Tomlinson C."/>
            <person name="Wollam A."/>
            <person name="Palsikar V.B."/>
            <person name="Mardis E.R."/>
            <person name="Wilson R.K."/>
        </authorList>
    </citation>
    <scope>NUCLEOTIDE SEQUENCE [LARGE SCALE GENOMIC DNA]</scope>
    <source>
        <strain evidence="11">GED7749B</strain>
    </source>
</reference>
<dbReference type="AlphaFoldDB" id="A0A133KN10"/>
<keyword evidence="3" id="KW-1003">Cell membrane</keyword>
<dbReference type="GeneID" id="93260407"/>
<keyword evidence="4" id="KW-0997">Cell inner membrane</keyword>
<feature type="transmembrane region" description="Helical" evidence="8">
    <location>
        <begin position="134"/>
        <end position="156"/>
    </location>
</feature>
<dbReference type="PROSITE" id="PS50928">
    <property type="entry name" value="ABC_TM1"/>
    <property type="match status" value="1"/>
</dbReference>
<evidence type="ECO:0000313" key="10">
    <source>
        <dbReference type="EMBL" id="KWZ81089.1"/>
    </source>
</evidence>
<comment type="caution">
    <text evidence="10">The sequence shown here is derived from an EMBL/GenBank/DDBJ whole genome shotgun (WGS) entry which is preliminary data.</text>
</comment>
<keyword evidence="6 8" id="KW-1133">Transmembrane helix</keyword>
<evidence type="ECO:0000256" key="8">
    <source>
        <dbReference type="RuleBase" id="RU363032"/>
    </source>
</evidence>
<evidence type="ECO:0000256" key="2">
    <source>
        <dbReference type="ARBA" id="ARBA00022448"/>
    </source>
</evidence>
<keyword evidence="7 8" id="KW-0472">Membrane</keyword>
<gene>
    <name evidence="10" type="ORF">HMPREF3213_02119</name>
</gene>
<feature type="transmembrane region" description="Helical" evidence="8">
    <location>
        <begin position="233"/>
        <end position="256"/>
    </location>
</feature>
<name>A0A133KN10_HEYCO</name>
<dbReference type="Gene3D" id="1.10.3720.10">
    <property type="entry name" value="MetI-like"/>
    <property type="match status" value="1"/>
</dbReference>
<dbReference type="InterPro" id="IPR000515">
    <property type="entry name" value="MetI-like"/>
</dbReference>
<keyword evidence="2 8" id="KW-0813">Transport</keyword>
<evidence type="ECO:0000256" key="6">
    <source>
        <dbReference type="ARBA" id="ARBA00022989"/>
    </source>
</evidence>
<organism evidence="10 11">
    <name type="scientific">Heyndrickxia coagulans</name>
    <name type="common">Weizmannia coagulans</name>
    <dbReference type="NCBI Taxonomy" id="1398"/>
    <lineage>
        <taxon>Bacteria</taxon>
        <taxon>Bacillati</taxon>
        <taxon>Bacillota</taxon>
        <taxon>Bacilli</taxon>
        <taxon>Bacillales</taxon>
        <taxon>Bacillaceae</taxon>
        <taxon>Heyndrickxia</taxon>
    </lineage>
</organism>
<dbReference type="PANTHER" id="PTHR43357">
    <property type="entry name" value="INNER MEMBRANE ABC TRANSPORTER PERMEASE PROTEIN YDCV"/>
    <property type="match status" value="1"/>
</dbReference>
<evidence type="ECO:0000256" key="4">
    <source>
        <dbReference type="ARBA" id="ARBA00022519"/>
    </source>
</evidence>
<dbReference type="InterPro" id="IPR035906">
    <property type="entry name" value="MetI-like_sf"/>
</dbReference>
<evidence type="ECO:0000259" key="9">
    <source>
        <dbReference type="PROSITE" id="PS50928"/>
    </source>
</evidence>
<dbReference type="CDD" id="cd06261">
    <property type="entry name" value="TM_PBP2"/>
    <property type="match status" value="1"/>
</dbReference>
<protein>
    <submittedName>
        <fullName evidence="10">ABC transporter, permease protein</fullName>
    </submittedName>
</protein>
<comment type="subcellular location">
    <subcellularLocation>
        <location evidence="1">Cell inner membrane</location>
        <topology evidence="1">Multi-pass membrane protein</topology>
    </subcellularLocation>
    <subcellularLocation>
        <location evidence="8">Cell membrane</location>
        <topology evidence="8">Multi-pass membrane protein</topology>
    </subcellularLocation>
</comment>
<feature type="transmembrane region" description="Helical" evidence="8">
    <location>
        <begin position="7"/>
        <end position="33"/>
    </location>
</feature>
<evidence type="ECO:0000256" key="7">
    <source>
        <dbReference type="ARBA" id="ARBA00023136"/>
    </source>
</evidence>
<dbReference type="Proteomes" id="UP000070376">
    <property type="component" value="Unassembled WGS sequence"/>
</dbReference>
<dbReference type="PANTHER" id="PTHR43357:SF4">
    <property type="entry name" value="INNER MEMBRANE ABC TRANSPORTER PERMEASE PROTEIN YDCV"/>
    <property type="match status" value="1"/>
</dbReference>
<evidence type="ECO:0000256" key="5">
    <source>
        <dbReference type="ARBA" id="ARBA00022692"/>
    </source>
</evidence>
<dbReference type="SUPFAM" id="SSF161098">
    <property type="entry name" value="MetI-like"/>
    <property type="match status" value="1"/>
</dbReference>
<feature type="transmembrane region" description="Helical" evidence="8">
    <location>
        <begin position="176"/>
        <end position="198"/>
    </location>
</feature>
<feature type="transmembrane region" description="Helical" evidence="8">
    <location>
        <begin position="66"/>
        <end position="87"/>
    </location>
</feature>
<dbReference type="Pfam" id="PF00528">
    <property type="entry name" value="BPD_transp_1"/>
    <property type="match status" value="1"/>
</dbReference>
<evidence type="ECO:0000256" key="1">
    <source>
        <dbReference type="ARBA" id="ARBA00004429"/>
    </source>
</evidence>
<dbReference type="GO" id="GO:0005886">
    <property type="term" value="C:plasma membrane"/>
    <property type="evidence" value="ECO:0007669"/>
    <property type="project" value="UniProtKB-SubCell"/>
</dbReference>
<evidence type="ECO:0000313" key="11">
    <source>
        <dbReference type="Proteomes" id="UP000070376"/>
    </source>
</evidence>
<dbReference type="GO" id="GO:0055085">
    <property type="term" value="P:transmembrane transport"/>
    <property type="evidence" value="ECO:0007669"/>
    <property type="project" value="InterPro"/>
</dbReference>
<comment type="similarity">
    <text evidence="8">Belongs to the binding-protein-dependent transport system permease family.</text>
</comment>
<accession>A0A133KN10</accession>
<proteinExistence type="inferred from homology"/>
<dbReference type="RefSeq" id="WP_061086886.1">
    <property type="nucleotide sequence ID" value="NZ_CP025437.1"/>
</dbReference>
<feature type="transmembrane region" description="Helical" evidence="8">
    <location>
        <begin position="108"/>
        <end position="128"/>
    </location>
</feature>
<feature type="domain" description="ABC transmembrane type-1" evidence="9">
    <location>
        <begin position="64"/>
        <end position="252"/>
    </location>
</feature>
<dbReference type="PATRIC" id="fig|1398.22.peg.2125"/>
<sequence length="265" mass="29069">MKLKLGSILLAIYSVVILLFLLTPIIVIVLSSFTETNFIAFPPEGFSLKWYRAILDHPEFIQSLTLSIYVALGTALIATLFGTLAALALVRYEFKGKEAIIQLIQSPLLIPSIVIGIALLQFYTWIGIAASPVALIIGHVILAIPFVVRLVTANLVNFNRTIEDAAYILGASKINVFFQITLPIIKSGVIAGGIFAFITSFDDLTVSLFIVSTDIVTLPVRIYTYMQYQYDPIITSISTIMIVLTVILIVVIERIIGVGKLFSAK</sequence>
<keyword evidence="5 8" id="KW-0812">Transmembrane</keyword>
<evidence type="ECO:0000256" key="3">
    <source>
        <dbReference type="ARBA" id="ARBA00022475"/>
    </source>
</evidence>
<dbReference type="EMBL" id="LRPN01000080">
    <property type="protein sequence ID" value="KWZ81089.1"/>
    <property type="molecule type" value="Genomic_DNA"/>
</dbReference>